<proteinExistence type="predicted"/>
<feature type="region of interest" description="Disordered" evidence="1">
    <location>
        <begin position="567"/>
        <end position="595"/>
    </location>
</feature>
<dbReference type="SUPFAM" id="SSF48371">
    <property type="entry name" value="ARM repeat"/>
    <property type="match status" value="2"/>
</dbReference>
<dbReference type="InterPro" id="IPR016024">
    <property type="entry name" value="ARM-type_fold"/>
</dbReference>
<accession>A0ABR2L9L6</accession>
<gene>
    <name evidence="2" type="ORF">M9Y10_001217</name>
</gene>
<evidence type="ECO:0000313" key="2">
    <source>
        <dbReference type="EMBL" id="KAK8898925.1"/>
    </source>
</evidence>
<protein>
    <submittedName>
        <fullName evidence="2">Proteasome activator BLM10</fullName>
    </submittedName>
</protein>
<dbReference type="Proteomes" id="UP001470230">
    <property type="component" value="Unassembled WGS sequence"/>
</dbReference>
<comment type="caution">
    <text evidence="2">The sequence shown here is derived from an EMBL/GenBank/DDBJ whole genome shotgun (WGS) entry which is preliminary data.</text>
</comment>
<reference evidence="2 3" key="1">
    <citation type="submission" date="2024-04" db="EMBL/GenBank/DDBJ databases">
        <title>Tritrichomonas musculus Genome.</title>
        <authorList>
            <person name="Alves-Ferreira E."/>
            <person name="Grigg M."/>
            <person name="Lorenzi H."/>
            <person name="Galac M."/>
        </authorList>
    </citation>
    <scope>NUCLEOTIDE SEQUENCE [LARGE SCALE GENOMIC DNA]</scope>
    <source>
        <strain evidence="2 3">EAF2021</strain>
    </source>
</reference>
<dbReference type="PANTHER" id="PTHR32170">
    <property type="entry name" value="PROTEASOME ACTIVATOR COMPLEX SUBUNIT 4"/>
    <property type="match status" value="1"/>
</dbReference>
<keyword evidence="2" id="KW-0647">Proteasome</keyword>
<evidence type="ECO:0000256" key="1">
    <source>
        <dbReference type="SAM" id="MobiDB-lite"/>
    </source>
</evidence>
<evidence type="ECO:0000313" key="3">
    <source>
        <dbReference type="Proteomes" id="UP001470230"/>
    </source>
</evidence>
<dbReference type="PANTHER" id="PTHR32170:SF3">
    <property type="entry name" value="PROTEASOME ACTIVATOR COMPLEX SUBUNIT 4"/>
    <property type="match status" value="1"/>
</dbReference>
<keyword evidence="3" id="KW-1185">Reference proteome</keyword>
<dbReference type="GO" id="GO:0000502">
    <property type="term" value="C:proteasome complex"/>
    <property type="evidence" value="ECO:0007669"/>
    <property type="project" value="UniProtKB-KW"/>
</dbReference>
<sequence length="1726" mass="198717">MSNEDRNLLLRLPSDYGFKPEEFWANLINVFTTSVANQDKFQIQKCLYQFEYYTTIAKQYLTTSSEPNVNIEEKKKKLYGKLLGPLFDFIIATPFIDFSLQARAAKLFSDLSIKYQSRPTNLHFSLQKVLDFFHSLFVTSRRFMSKSLPAREVGFFVIFFSNISFYFDESDGDILMDKYLDKIGCFESVSLISTLTLLRFYPATGPCFEKSFNHFISLIQNPVAGATTCAVLHYFDSVFVGSFYHKYFDWKPYIPSIFNAISNSLVSTVKVLGDDLRAGNAQGFSLPIGVVGGFDDDCVVIYASSFISTLFAEYEEEKGQEQTISILALSTLKDFVSAFIPMITPKSKKVDNVVVFISGVIRKFISYAHLIDTLKRKDPEAVKNISISDETRTQFVDIVLPFVQSALFNGKAHVQNEIIRCVSCLAELSYQKTIDALVPFCLNNMVDPEMTATSRVCFTVIKYLIPTMLKEDHIEENFSRIPQIIEASLERCKNTLLKNYFLGMSVLSEIAQFISIPAEKELNSKLSIKQRMVANAMINSLETVIKCHFDHNKPLTTDQADNPYSSMLTGTSLKDGHEAIPSKKGKNAKKPEKNDKEMEKRFDCYFSAFDDSYIESIVITNALKHLKAASNAAFLNNFTYKFTKYLSKAKPDLIARSLSPKLEEFFLKSNITRKPFWAHLLASTFVACPTLLEKIPHYVELINNLLVIKEENESKATEEKKDDQDDEIECNLKCAQVLIYELITKVPGPNIIDWSNCEKSDSGDKIKWGIIYKKYQVHPKWYEIDQNAVNQAVDSIFKAVQPHLAKFSSYTLKKQKILTKILNSFFCLFNSRSKFGSLDFNAHEDNKTYTAIEKTLFQFINEMFTTLQSYQSKEEVLSLFSSSIFNYNALFNKSVQMCQNIWKQRYNYIYSKDYSGTKSTRFYILLSYQNELASSFYNYNYEITSNVDSILDNLYLLIQSEFTSVSHRALSIFDKITVYSKKVHEDFILKQLSVLEDPNKTEYQCKGAILYLSKSNMSIIMKNPELIIRLFKAIITLKYEKDWKISEYLNAIIGAIEFYRSIVRIEESKVWRDFLNDVLNLQRTIGPRQFFFLLRFLFFQEPVPSVDLVRFVINSLKNQSDANRLVAMTCLSNLLCQMKPKAPRSKFANVDEFKGSNGLLPYVDKITTGYHCKPGHYVFYTGPSVFDDKSKKYEEIRKLLIDEIFNNDKIFVDLFESFVLLHPTEDNPRFIKNNFDLWKGIGQIIRTSIVKHSKSLIFNVLDVNDISKTSPVRLATLCELIAGISRATKHWTPEEKKLAYDEILIPVCTPIIRFKGCDMSTVSVHAMTTSIVGDWDYRRTHWLYDIIEKVFSECLATKESLNEIVLRSVLNISKTVYIEANQFFNEEFIQVMKKTLIPLFSDIKSFKLDYISMFAGIITSRFLLTRRYQPDGNDDNYYACPSFKVSTEMASLVFDIFDKHKEECPELVALFMSEIFTQNMNDFSFFLPCISDRFSDICTIDSKLVGITSGKFLHYGKNILCKLGFLPWINFGTKMEDTLFNNVIKKQILSIRESLPWNSRLNLVGYLHALTFSHFFLFTKKDFSVLIDDVLPLFLADNNQEVRAAAQALLKMLICMVYNNSWEACAEKVGNYFNQASKEKEKGKINKNLYVAVSFACALVDNTYVWFSGCPEWLPAIFDALERTYSRGDCKEEIKNSMGDFFVRHQGREIPEVEDYKYSFTGGYFT</sequence>
<name>A0ABR2L9L6_9EUKA</name>
<organism evidence="2 3">
    <name type="scientific">Tritrichomonas musculus</name>
    <dbReference type="NCBI Taxonomy" id="1915356"/>
    <lineage>
        <taxon>Eukaryota</taxon>
        <taxon>Metamonada</taxon>
        <taxon>Parabasalia</taxon>
        <taxon>Tritrichomonadida</taxon>
        <taxon>Tritrichomonadidae</taxon>
        <taxon>Tritrichomonas</taxon>
    </lineage>
</organism>
<dbReference type="InterPro" id="IPR035309">
    <property type="entry name" value="PSME4"/>
</dbReference>
<dbReference type="EMBL" id="JAPFFF010000001">
    <property type="protein sequence ID" value="KAK8898925.1"/>
    <property type="molecule type" value="Genomic_DNA"/>
</dbReference>